<keyword evidence="3" id="KW-1185">Reference proteome</keyword>
<accession>A0AAX6HJA5</accession>
<gene>
    <name evidence="2" type="ORF">M6B38_118735</name>
</gene>
<proteinExistence type="predicted"/>
<evidence type="ECO:0000313" key="3">
    <source>
        <dbReference type="Proteomes" id="UP001140949"/>
    </source>
</evidence>
<dbReference type="AlphaFoldDB" id="A0AAX6HJA5"/>
<feature type="region of interest" description="Disordered" evidence="1">
    <location>
        <begin position="72"/>
        <end position="115"/>
    </location>
</feature>
<dbReference type="Proteomes" id="UP001140949">
    <property type="component" value="Unassembled WGS sequence"/>
</dbReference>
<reference evidence="2" key="2">
    <citation type="submission" date="2023-04" db="EMBL/GenBank/DDBJ databases">
        <authorList>
            <person name="Bruccoleri R.E."/>
            <person name="Oakeley E.J."/>
            <person name="Faust A.-M."/>
            <person name="Dessus-Babus S."/>
            <person name="Altorfer M."/>
            <person name="Burckhardt D."/>
            <person name="Oertli M."/>
            <person name="Naumann U."/>
            <person name="Petersen F."/>
            <person name="Wong J."/>
        </authorList>
    </citation>
    <scope>NUCLEOTIDE SEQUENCE</scope>
    <source>
        <strain evidence="2">GSM-AAB239-AS_SAM_17_03QT</strain>
        <tissue evidence="2">Leaf</tissue>
    </source>
</reference>
<name>A0AAX6HJA5_IRIPA</name>
<sequence>MRLRGRPLLEISGWGNTGQRGHNQRRRNYHEEAGVPGEAEVHIGVAGLGGPDLWFASLESLRYGGSPVWSCPRDANSRQPNLDTAVQIDPRGDDSGSLSRSGGDSRRLRWQRHGTPTRCRLERKGEGDTAGHKIRV</sequence>
<evidence type="ECO:0000313" key="2">
    <source>
        <dbReference type="EMBL" id="KAJ6840802.1"/>
    </source>
</evidence>
<comment type="caution">
    <text evidence="2">The sequence shown here is derived from an EMBL/GenBank/DDBJ whole genome shotgun (WGS) entry which is preliminary data.</text>
</comment>
<reference evidence="2" key="1">
    <citation type="journal article" date="2023" name="GigaByte">
        <title>Genome assembly of the bearded iris, Iris pallida Lam.</title>
        <authorList>
            <person name="Bruccoleri R.E."/>
            <person name="Oakeley E.J."/>
            <person name="Faust A.M.E."/>
            <person name="Altorfer M."/>
            <person name="Dessus-Babus S."/>
            <person name="Burckhardt D."/>
            <person name="Oertli M."/>
            <person name="Naumann U."/>
            <person name="Petersen F."/>
            <person name="Wong J."/>
        </authorList>
    </citation>
    <scope>NUCLEOTIDE SEQUENCE</scope>
    <source>
        <strain evidence="2">GSM-AAB239-AS_SAM_17_03QT</strain>
    </source>
</reference>
<protein>
    <submittedName>
        <fullName evidence="2">Uncharacterized protein</fullName>
    </submittedName>
</protein>
<evidence type="ECO:0000256" key="1">
    <source>
        <dbReference type="SAM" id="MobiDB-lite"/>
    </source>
</evidence>
<dbReference type="EMBL" id="JANAVB010009198">
    <property type="protein sequence ID" value="KAJ6840802.1"/>
    <property type="molecule type" value="Genomic_DNA"/>
</dbReference>
<feature type="region of interest" description="Disordered" evidence="1">
    <location>
        <begin position="1"/>
        <end position="34"/>
    </location>
</feature>
<organism evidence="2 3">
    <name type="scientific">Iris pallida</name>
    <name type="common">Sweet iris</name>
    <dbReference type="NCBI Taxonomy" id="29817"/>
    <lineage>
        <taxon>Eukaryota</taxon>
        <taxon>Viridiplantae</taxon>
        <taxon>Streptophyta</taxon>
        <taxon>Embryophyta</taxon>
        <taxon>Tracheophyta</taxon>
        <taxon>Spermatophyta</taxon>
        <taxon>Magnoliopsida</taxon>
        <taxon>Liliopsida</taxon>
        <taxon>Asparagales</taxon>
        <taxon>Iridaceae</taxon>
        <taxon>Iridoideae</taxon>
        <taxon>Irideae</taxon>
        <taxon>Iris</taxon>
    </lineage>
</organism>